<organism evidence="2 3">
    <name type="scientific">Ferrimonas sediminum</name>
    <dbReference type="NCBI Taxonomy" id="718193"/>
    <lineage>
        <taxon>Bacteria</taxon>
        <taxon>Pseudomonadati</taxon>
        <taxon>Pseudomonadota</taxon>
        <taxon>Gammaproteobacteria</taxon>
        <taxon>Alteromonadales</taxon>
        <taxon>Ferrimonadaceae</taxon>
        <taxon>Ferrimonas</taxon>
    </lineage>
</organism>
<dbReference type="AlphaFoldDB" id="A0A1G9A4C0"/>
<gene>
    <name evidence="2" type="ORF">SAMN04488540_1221</name>
</gene>
<feature type="region of interest" description="Disordered" evidence="1">
    <location>
        <begin position="1"/>
        <end position="32"/>
    </location>
</feature>
<sequence length="32" mass="3532">FGYPHSLNGNTENMVGVQGRGSYSSPTRQDKF</sequence>
<feature type="compositionally biased region" description="Polar residues" evidence="1">
    <location>
        <begin position="21"/>
        <end position="32"/>
    </location>
</feature>
<name>A0A1G9A4C0_9GAMM</name>
<accession>A0A1G9A4C0</accession>
<dbReference type="Proteomes" id="UP000199527">
    <property type="component" value="Unassembled WGS sequence"/>
</dbReference>
<proteinExistence type="predicted"/>
<evidence type="ECO:0000313" key="3">
    <source>
        <dbReference type="Proteomes" id="UP000199527"/>
    </source>
</evidence>
<evidence type="ECO:0000256" key="1">
    <source>
        <dbReference type="SAM" id="MobiDB-lite"/>
    </source>
</evidence>
<dbReference type="EMBL" id="FNEM01000022">
    <property type="protein sequence ID" value="SDK22163.1"/>
    <property type="molecule type" value="Genomic_DNA"/>
</dbReference>
<feature type="non-terminal residue" evidence="2">
    <location>
        <position position="1"/>
    </location>
</feature>
<evidence type="ECO:0000313" key="2">
    <source>
        <dbReference type="EMBL" id="SDK22163.1"/>
    </source>
</evidence>
<protein>
    <submittedName>
        <fullName evidence="2">Uncharacterized protein</fullName>
    </submittedName>
</protein>
<reference evidence="3" key="1">
    <citation type="submission" date="2016-10" db="EMBL/GenBank/DDBJ databases">
        <authorList>
            <person name="Varghese N."/>
            <person name="Submissions S."/>
        </authorList>
    </citation>
    <scope>NUCLEOTIDE SEQUENCE [LARGE SCALE GENOMIC DNA]</scope>
    <source>
        <strain evidence="3">DSM 23317</strain>
    </source>
</reference>
<keyword evidence="3" id="KW-1185">Reference proteome</keyword>